<accession>A0AAW1U1S9</accession>
<reference evidence="2 3" key="1">
    <citation type="submission" date="2023-03" db="EMBL/GenBank/DDBJ databases">
        <title>Genome insight into feeding habits of ladybird beetles.</title>
        <authorList>
            <person name="Li H.-S."/>
            <person name="Huang Y.-H."/>
            <person name="Pang H."/>
        </authorList>
    </citation>
    <scope>NUCLEOTIDE SEQUENCE [LARGE SCALE GENOMIC DNA]</scope>
    <source>
        <strain evidence="2">SYSU_2023b</strain>
        <tissue evidence="2">Whole body</tissue>
    </source>
</reference>
<dbReference type="AlphaFoldDB" id="A0AAW1U1S9"/>
<evidence type="ECO:0000313" key="2">
    <source>
        <dbReference type="EMBL" id="KAK9876814.1"/>
    </source>
</evidence>
<gene>
    <name evidence="2" type="ORF">WA026_015052</name>
</gene>
<keyword evidence="3" id="KW-1185">Reference proteome</keyword>
<evidence type="ECO:0000256" key="1">
    <source>
        <dbReference type="SAM" id="MobiDB-lite"/>
    </source>
</evidence>
<organism evidence="2 3">
    <name type="scientific">Henosepilachna vigintioctopunctata</name>
    <dbReference type="NCBI Taxonomy" id="420089"/>
    <lineage>
        <taxon>Eukaryota</taxon>
        <taxon>Metazoa</taxon>
        <taxon>Ecdysozoa</taxon>
        <taxon>Arthropoda</taxon>
        <taxon>Hexapoda</taxon>
        <taxon>Insecta</taxon>
        <taxon>Pterygota</taxon>
        <taxon>Neoptera</taxon>
        <taxon>Endopterygota</taxon>
        <taxon>Coleoptera</taxon>
        <taxon>Polyphaga</taxon>
        <taxon>Cucujiformia</taxon>
        <taxon>Coccinelloidea</taxon>
        <taxon>Coccinellidae</taxon>
        <taxon>Epilachninae</taxon>
        <taxon>Epilachnini</taxon>
        <taxon>Henosepilachna</taxon>
    </lineage>
</organism>
<feature type="region of interest" description="Disordered" evidence="1">
    <location>
        <begin position="40"/>
        <end position="63"/>
    </location>
</feature>
<comment type="caution">
    <text evidence="2">The sequence shown here is derived from an EMBL/GenBank/DDBJ whole genome shotgun (WGS) entry which is preliminary data.</text>
</comment>
<evidence type="ECO:0000313" key="3">
    <source>
        <dbReference type="Proteomes" id="UP001431783"/>
    </source>
</evidence>
<protein>
    <submittedName>
        <fullName evidence="2">Uncharacterized protein</fullName>
    </submittedName>
</protein>
<name>A0AAW1U1S9_9CUCU</name>
<dbReference type="EMBL" id="JARQZJ010000038">
    <property type="protein sequence ID" value="KAK9876814.1"/>
    <property type="molecule type" value="Genomic_DNA"/>
</dbReference>
<proteinExistence type="predicted"/>
<sequence>MMRVVWKCPNGNVLHENPKQDCKSFLILCRGRVYAEYEQQRPVPAEQQHAEHPLPSTVSGARRLARLAGSSSATRLGHVPAILKRSISINP</sequence>
<dbReference type="Proteomes" id="UP001431783">
    <property type="component" value="Unassembled WGS sequence"/>
</dbReference>